<dbReference type="HOGENOM" id="CLU_1202047_0_0_5"/>
<sequence>MKWLRLYNETVNDPKWRMIAIETEQPVHAVLAVWMAMLCHASGAEPRGTLTGWNDRLTGAALDLKGAAVEAIRTAMAGVVLDGDRLSAWDKRQFKTDDVNERSKRHRAKKPAHERDGNVAETDGDPTRDGHATLHDPDATLPPLRATDLRLQNTEDLPADDARASVTVVGREVLRLIGVENDPRWFGNWGRVAQWLADGADPDTDIYPAIQRVMSRRRAQGPPRGLEYFDQAIADALATRNRPMPEGTPHEQRRGIQSVRPSAPANRFQRILDRDLAGCAEDA</sequence>
<protein>
    <recommendedName>
        <fullName evidence="4">DUF1376 domain-containing protein</fullName>
    </recommendedName>
</protein>
<reference evidence="3" key="1">
    <citation type="journal article" date="2011" name="PLoS Genet.">
        <title>Azospirillum genomes reveal transition of bacteria from aquatic to terrestrial environments.</title>
        <authorList>
            <person name="Wisniewski-Dye F."/>
            <person name="Borziak K."/>
            <person name="Khalsa-Moyers G."/>
            <person name="Alexandre G."/>
            <person name="Sukharnikov L.O."/>
            <person name="Wuichet K."/>
            <person name="Hurst G.B."/>
            <person name="McDonald W.H."/>
            <person name="Robertson J.S."/>
            <person name="Barbe V."/>
            <person name="Calteau A."/>
            <person name="Rouy Z."/>
            <person name="Mangenot S."/>
            <person name="Prigent-Combaret C."/>
            <person name="Normand P."/>
            <person name="Boyer M."/>
            <person name="Siguier P."/>
            <person name="Dessaux Y."/>
            <person name="Elmerich C."/>
            <person name="Condemine G."/>
            <person name="Krishnen G."/>
            <person name="Kennedy I."/>
            <person name="Paterson A.H."/>
            <person name="Gonzalez V."/>
            <person name="Mavingui P."/>
            <person name="Zhulin I.B."/>
        </authorList>
    </citation>
    <scope>NUCLEOTIDE SEQUENCE [LARGE SCALE GENOMIC DNA]</scope>
    <source>
        <strain evidence="3">4B</strain>
    </source>
</reference>
<dbReference type="EMBL" id="FQ311869">
    <property type="protein sequence ID" value="CBS88997.1"/>
    <property type="molecule type" value="Genomic_DNA"/>
</dbReference>
<keyword evidence="2" id="KW-0614">Plasmid</keyword>
<dbReference type="RefSeq" id="WP_014188450.1">
    <property type="nucleotide sequence ID" value="NC_016585.1"/>
</dbReference>
<dbReference type="KEGG" id="ali:AZOLI_p10787"/>
<evidence type="ECO:0000313" key="2">
    <source>
        <dbReference type="EMBL" id="CBS88997.1"/>
    </source>
</evidence>
<evidence type="ECO:0008006" key="4">
    <source>
        <dbReference type="Google" id="ProtNLM"/>
    </source>
</evidence>
<evidence type="ECO:0000313" key="3">
    <source>
        <dbReference type="Proteomes" id="UP000005667"/>
    </source>
</evidence>
<evidence type="ECO:0000256" key="1">
    <source>
        <dbReference type="SAM" id="MobiDB-lite"/>
    </source>
</evidence>
<feature type="region of interest" description="Disordered" evidence="1">
    <location>
        <begin position="96"/>
        <end position="143"/>
    </location>
</feature>
<keyword evidence="3" id="KW-1185">Reference proteome</keyword>
<name>G7ZAT7_AZOL4</name>
<feature type="compositionally biased region" description="Basic and acidic residues" evidence="1">
    <location>
        <begin position="125"/>
        <end position="138"/>
    </location>
</feature>
<proteinExistence type="predicted"/>
<organism evidence="2 3">
    <name type="scientific">Azospirillum lipoferum (strain 4B)</name>
    <dbReference type="NCBI Taxonomy" id="862719"/>
    <lineage>
        <taxon>Bacteria</taxon>
        <taxon>Pseudomonadati</taxon>
        <taxon>Pseudomonadota</taxon>
        <taxon>Alphaproteobacteria</taxon>
        <taxon>Rhodospirillales</taxon>
        <taxon>Azospirillaceae</taxon>
        <taxon>Azospirillum</taxon>
    </lineage>
</organism>
<feature type="region of interest" description="Disordered" evidence="1">
    <location>
        <begin position="241"/>
        <end position="263"/>
    </location>
</feature>
<dbReference type="AlphaFoldDB" id="G7ZAT7"/>
<dbReference type="OrthoDB" id="7211084at2"/>
<gene>
    <name evidence="2" type="ordered locus">AZOLI_p10787</name>
</gene>
<dbReference type="Proteomes" id="UP000005667">
    <property type="component" value="Plasmid AZO_p1"/>
</dbReference>
<geneLocation type="plasmid" evidence="2 3">
    <name>AZO_p1</name>
</geneLocation>
<accession>G7ZAT7</accession>